<evidence type="ECO:0000256" key="3">
    <source>
        <dbReference type="ARBA" id="ARBA00022490"/>
    </source>
</evidence>
<dbReference type="RefSeq" id="WP_380701397.1">
    <property type="nucleotide sequence ID" value="NZ_JBHSAP010000004.1"/>
</dbReference>
<evidence type="ECO:0000256" key="4">
    <source>
        <dbReference type="ARBA" id="ARBA00022618"/>
    </source>
</evidence>
<dbReference type="PANTHER" id="PTHR35794">
    <property type="entry name" value="CELL DIVISION PROTEIN DIVIVA"/>
    <property type="match status" value="1"/>
</dbReference>
<dbReference type="InterPro" id="IPR019933">
    <property type="entry name" value="DivIVA_domain"/>
</dbReference>
<keyword evidence="6" id="KW-0131">Cell cycle</keyword>
<comment type="similarity">
    <text evidence="2">Belongs to the DivIVA family.</text>
</comment>
<comment type="caution">
    <text evidence="7">The sequence shown here is derived from an EMBL/GenBank/DDBJ whole genome shotgun (WGS) entry which is preliminary data.</text>
</comment>
<evidence type="ECO:0000256" key="6">
    <source>
        <dbReference type="ARBA" id="ARBA00023306"/>
    </source>
</evidence>
<organism evidence="7 8">
    <name type="scientific">Salinithrix halophila</name>
    <dbReference type="NCBI Taxonomy" id="1485204"/>
    <lineage>
        <taxon>Bacteria</taxon>
        <taxon>Bacillati</taxon>
        <taxon>Bacillota</taxon>
        <taxon>Bacilli</taxon>
        <taxon>Bacillales</taxon>
        <taxon>Thermoactinomycetaceae</taxon>
        <taxon>Salinithrix</taxon>
    </lineage>
</organism>
<keyword evidence="5" id="KW-0175">Coiled coil</keyword>
<gene>
    <name evidence="7" type="ORF">ACFOUO_01400</name>
</gene>
<dbReference type="NCBIfam" id="TIGR03544">
    <property type="entry name" value="DivI1A_domain"/>
    <property type="match status" value="3"/>
</dbReference>
<evidence type="ECO:0000256" key="5">
    <source>
        <dbReference type="ARBA" id="ARBA00023054"/>
    </source>
</evidence>
<accession>A0ABV8JE18</accession>
<dbReference type="InterPro" id="IPR007793">
    <property type="entry name" value="DivIVA_fam"/>
</dbReference>
<evidence type="ECO:0000313" key="8">
    <source>
        <dbReference type="Proteomes" id="UP001595843"/>
    </source>
</evidence>
<keyword evidence="8" id="KW-1185">Reference proteome</keyword>
<evidence type="ECO:0000256" key="2">
    <source>
        <dbReference type="ARBA" id="ARBA00009008"/>
    </source>
</evidence>
<dbReference type="Gene3D" id="6.10.250.660">
    <property type="match status" value="3"/>
</dbReference>
<dbReference type="Proteomes" id="UP001595843">
    <property type="component" value="Unassembled WGS sequence"/>
</dbReference>
<reference evidence="8" key="1">
    <citation type="journal article" date="2019" name="Int. J. Syst. Evol. Microbiol.">
        <title>The Global Catalogue of Microorganisms (GCM) 10K type strain sequencing project: providing services to taxonomists for standard genome sequencing and annotation.</title>
        <authorList>
            <consortium name="The Broad Institute Genomics Platform"/>
            <consortium name="The Broad Institute Genome Sequencing Center for Infectious Disease"/>
            <person name="Wu L."/>
            <person name="Ma J."/>
        </authorList>
    </citation>
    <scope>NUCLEOTIDE SEQUENCE [LARGE SCALE GENOMIC DNA]</scope>
    <source>
        <strain evidence="8">IBRC-M 10813</strain>
    </source>
</reference>
<evidence type="ECO:0000313" key="7">
    <source>
        <dbReference type="EMBL" id="MFC4075461.1"/>
    </source>
</evidence>
<sequence>MLTPLDIHQKEFSISFRGYHTDEVNDFLDLVIKDFDILLGGEGMLKLSPQEIQNKKFSKIIRGYDIDEVNDFLNQVIQDYEALLLQGTEPALYEMEAVAPPTEMIPRITPDEIHQQEFSRVSTGYDMEEVNRFLDRIIHDYALTLEENQALAARLQLYEERFGPL</sequence>
<keyword evidence="3" id="KW-0963">Cytoplasm</keyword>
<keyword evidence="4" id="KW-0132">Cell division</keyword>
<proteinExistence type="inferred from homology"/>
<dbReference type="Pfam" id="PF05103">
    <property type="entry name" value="DivIVA"/>
    <property type="match status" value="3"/>
</dbReference>
<evidence type="ECO:0000256" key="1">
    <source>
        <dbReference type="ARBA" id="ARBA00004496"/>
    </source>
</evidence>
<dbReference type="EMBL" id="JBHSAP010000004">
    <property type="protein sequence ID" value="MFC4075461.1"/>
    <property type="molecule type" value="Genomic_DNA"/>
</dbReference>
<dbReference type="PANTHER" id="PTHR35794:SF2">
    <property type="entry name" value="CELL DIVISION PROTEIN DIVIVA"/>
    <property type="match status" value="1"/>
</dbReference>
<name>A0ABV8JE18_9BACL</name>
<comment type="subcellular location">
    <subcellularLocation>
        <location evidence="1">Cytoplasm</location>
    </subcellularLocation>
</comment>
<protein>
    <submittedName>
        <fullName evidence="7">DivIVA domain-containing protein</fullName>
    </submittedName>
</protein>